<feature type="signal peptide" evidence="2">
    <location>
        <begin position="1"/>
        <end position="18"/>
    </location>
</feature>
<gene>
    <name evidence="4" type="ORF">CRENPOLYSF1_480011</name>
</gene>
<evidence type="ECO:0000256" key="1">
    <source>
        <dbReference type="SAM" id="MobiDB-lite"/>
    </source>
</evidence>
<dbReference type="AlphaFoldDB" id="A0A1R4HC66"/>
<dbReference type="EMBL" id="FUKI01000124">
    <property type="protein sequence ID" value="SJM93803.1"/>
    <property type="molecule type" value="Genomic_DNA"/>
</dbReference>
<evidence type="ECO:0000256" key="2">
    <source>
        <dbReference type="SAM" id="SignalP"/>
    </source>
</evidence>
<feature type="region of interest" description="Disordered" evidence="1">
    <location>
        <begin position="71"/>
        <end position="92"/>
    </location>
</feature>
<sequence>MNKTLLILLAITASAVQAEVFKCTLASGAAEYQSTPCITPKTQQKIVDVKPLSPQQEEQARLKLQEWYKKQDTHGTAKKHLKKDRQAERDKKLGLSVTSLKAAVAGQQTTTVQPLVVVAKPQNKTKASNDNNAVILGK</sequence>
<proteinExistence type="predicted"/>
<dbReference type="Proteomes" id="UP000195667">
    <property type="component" value="Unassembled WGS sequence"/>
</dbReference>
<evidence type="ECO:0000313" key="4">
    <source>
        <dbReference type="EMBL" id="SJM93803.1"/>
    </source>
</evidence>
<evidence type="ECO:0000313" key="5">
    <source>
        <dbReference type="Proteomes" id="UP000195667"/>
    </source>
</evidence>
<evidence type="ECO:0000259" key="3">
    <source>
        <dbReference type="Pfam" id="PF13511"/>
    </source>
</evidence>
<protein>
    <recommendedName>
        <fullName evidence="3">DUF4124 domain-containing protein</fullName>
    </recommendedName>
</protein>
<dbReference type="Pfam" id="PF13511">
    <property type="entry name" value="DUF4124"/>
    <property type="match status" value="1"/>
</dbReference>
<keyword evidence="2" id="KW-0732">Signal</keyword>
<accession>A0A1R4HC66</accession>
<keyword evidence="5" id="KW-1185">Reference proteome</keyword>
<dbReference type="RefSeq" id="WP_087144019.1">
    <property type="nucleotide sequence ID" value="NZ_FUKI01000124.1"/>
</dbReference>
<feature type="chain" id="PRO_5012571347" description="DUF4124 domain-containing protein" evidence="2">
    <location>
        <begin position="19"/>
        <end position="138"/>
    </location>
</feature>
<dbReference type="InterPro" id="IPR025392">
    <property type="entry name" value="DUF4124"/>
</dbReference>
<name>A0A1R4HC66_9GAMM</name>
<organism evidence="4 5">
    <name type="scientific">Crenothrix polyspora</name>
    <dbReference type="NCBI Taxonomy" id="360316"/>
    <lineage>
        <taxon>Bacteria</taxon>
        <taxon>Pseudomonadati</taxon>
        <taxon>Pseudomonadota</taxon>
        <taxon>Gammaproteobacteria</taxon>
        <taxon>Methylococcales</taxon>
        <taxon>Crenotrichaceae</taxon>
        <taxon>Crenothrix</taxon>
    </lineage>
</organism>
<reference evidence="5" key="1">
    <citation type="submission" date="2017-02" db="EMBL/GenBank/DDBJ databases">
        <authorList>
            <person name="Daims H."/>
        </authorList>
    </citation>
    <scope>NUCLEOTIDE SEQUENCE [LARGE SCALE GENOMIC DNA]</scope>
</reference>
<feature type="domain" description="DUF4124" evidence="3">
    <location>
        <begin position="8"/>
        <end position="60"/>
    </location>
</feature>